<sequence>SKNALSDSRVTRMVMSPEWDQATQCSGPVRNTSWPLDRGTRDRGTSSPMEENSPTAALQVGCRGLSVAALASASGASATDLFKTASIKFEHSPVAAQANINVHRRLRKHDSQLDRRAISEERANIGTLLSENMAKLKAFLNKVDDMDEKAAQMIKGKTVEEAEEVLNKLTDESLRLFQGMEKQGITPQNLAKHPTFKELSKKEANYLTQYFDLYWKTFNGKTA</sequence>
<organism evidence="2">
    <name type="scientific">Phytophthora nicotianae</name>
    <name type="common">Potato buckeye rot agent</name>
    <name type="synonym">Phytophthora parasitica</name>
    <dbReference type="NCBI Taxonomy" id="4792"/>
    <lineage>
        <taxon>Eukaryota</taxon>
        <taxon>Sar</taxon>
        <taxon>Stramenopiles</taxon>
        <taxon>Oomycota</taxon>
        <taxon>Peronosporomycetes</taxon>
        <taxon>Peronosporales</taxon>
        <taxon>Peronosporaceae</taxon>
        <taxon>Phytophthora</taxon>
    </lineage>
</organism>
<dbReference type="EMBL" id="KI678321">
    <property type="protein sequence ID" value="ETL99529.1"/>
    <property type="molecule type" value="Genomic_DNA"/>
</dbReference>
<name>W2LS62_PHYNI</name>
<dbReference type="Proteomes" id="UP000054423">
    <property type="component" value="Unassembled WGS sequence"/>
</dbReference>
<evidence type="ECO:0008006" key="3">
    <source>
        <dbReference type="Google" id="ProtNLM"/>
    </source>
</evidence>
<dbReference type="VEuPathDB" id="FungiDB:PPTG_07121"/>
<feature type="non-terminal residue" evidence="2">
    <location>
        <position position="1"/>
    </location>
</feature>
<feature type="region of interest" description="Disordered" evidence="1">
    <location>
        <begin position="1"/>
        <end position="53"/>
    </location>
</feature>
<dbReference type="OrthoDB" id="143519at2759"/>
<reference evidence="2" key="1">
    <citation type="submission" date="2013-11" db="EMBL/GenBank/DDBJ databases">
        <title>The Genome Sequence of Phytophthora parasitica CHvinca01.</title>
        <authorList>
            <consortium name="The Broad Institute Genomics Platform"/>
            <person name="Russ C."/>
            <person name="Tyler B."/>
            <person name="Panabieres F."/>
            <person name="Shan W."/>
            <person name="Tripathy S."/>
            <person name="Grunwald N."/>
            <person name="Machado M."/>
            <person name="Johnson C.S."/>
            <person name="Arredondo F."/>
            <person name="Hong C."/>
            <person name="Coffey M."/>
            <person name="Young S.K."/>
            <person name="Zeng Q."/>
            <person name="Gargeya S."/>
            <person name="Fitzgerald M."/>
            <person name="Abouelleil A."/>
            <person name="Alvarado L."/>
            <person name="Chapman S.B."/>
            <person name="Gainer-Dewar J."/>
            <person name="Goldberg J."/>
            <person name="Griggs A."/>
            <person name="Gujja S."/>
            <person name="Hansen M."/>
            <person name="Howarth C."/>
            <person name="Imamovic A."/>
            <person name="Ireland A."/>
            <person name="Larimer J."/>
            <person name="McCowan C."/>
            <person name="Murphy C."/>
            <person name="Pearson M."/>
            <person name="Poon T.W."/>
            <person name="Priest M."/>
            <person name="Roberts A."/>
            <person name="Saif S."/>
            <person name="Shea T."/>
            <person name="Sykes S."/>
            <person name="Wortman J."/>
            <person name="Nusbaum C."/>
            <person name="Birren B."/>
        </authorList>
    </citation>
    <scope>NUCLEOTIDE SEQUENCE [LARGE SCALE GENOMIC DNA]</scope>
    <source>
        <strain evidence="2">CHvinca01</strain>
    </source>
</reference>
<accession>W2LS62</accession>
<gene>
    <name evidence="2" type="ORF">L917_03637</name>
</gene>
<dbReference type="AlphaFoldDB" id="W2LS62"/>
<proteinExistence type="predicted"/>
<evidence type="ECO:0000256" key="1">
    <source>
        <dbReference type="SAM" id="MobiDB-lite"/>
    </source>
</evidence>
<feature type="compositionally biased region" description="Polar residues" evidence="1">
    <location>
        <begin position="21"/>
        <end position="34"/>
    </location>
</feature>
<protein>
    <recommendedName>
        <fullName evidence="3">RxLR effector protein</fullName>
    </recommendedName>
</protein>
<evidence type="ECO:0000313" key="2">
    <source>
        <dbReference type="EMBL" id="ETL99529.1"/>
    </source>
</evidence>